<keyword evidence="7 10" id="KW-0648">Protein biosynthesis</keyword>
<dbReference type="GO" id="GO:0005759">
    <property type="term" value="C:mitochondrial matrix"/>
    <property type="evidence" value="ECO:0007669"/>
    <property type="project" value="TreeGrafter"/>
</dbReference>
<proteinExistence type="inferred from homology"/>
<comment type="similarity">
    <text evidence="2 10">Belongs to the class-I aminoacyl-tRNA synthetase family.</text>
</comment>
<dbReference type="PANTHER" id="PTHR43766:SF1">
    <property type="entry name" value="TRYPTOPHAN--TRNA LIGASE, MITOCHONDRIAL"/>
    <property type="match status" value="1"/>
</dbReference>
<dbReference type="AlphaFoldDB" id="A0A8C4Q7G1"/>
<evidence type="ECO:0000313" key="12">
    <source>
        <dbReference type="Proteomes" id="UP000694388"/>
    </source>
</evidence>
<accession>A0A8C4Q7G1</accession>
<dbReference type="PROSITE" id="PS00178">
    <property type="entry name" value="AA_TRNA_LIGASE_I"/>
    <property type="match status" value="1"/>
</dbReference>
<dbReference type="Ensembl" id="ENSEBUT00000011761.1">
    <property type="protein sequence ID" value="ENSEBUP00000011197.1"/>
    <property type="gene ID" value="ENSEBUG00000007183.1"/>
</dbReference>
<dbReference type="GeneTree" id="ENSGT00940000153724"/>
<evidence type="ECO:0000256" key="9">
    <source>
        <dbReference type="ARBA" id="ARBA00030268"/>
    </source>
</evidence>
<dbReference type="GO" id="GO:0004830">
    <property type="term" value="F:tryptophan-tRNA ligase activity"/>
    <property type="evidence" value="ECO:0007669"/>
    <property type="project" value="UniProtKB-EC"/>
</dbReference>
<reference evidence="11" key="2">
    <citation type="submission" date="2025-09" db="UniProtKB">
        <authorList>
            <consortium name="Ensembl"/>
        </authorList>
    </citation>
    <scope>IDENTIFICATION</scope>
</reference>
<sequence length="352" mass="38866">MAAPSFHVGKHCIVSGMQPTGIPHLGNYLGALRAWSRLQHPGSLLEERFPGTTTPAKKSIPHAFQLKSESSHKVQEDIKLGYHEASCFFFIADLHALTVPTIMAPQIQKNCRNGKAVFITAAAMLATGLDKRSVVFRQSQTSDKGNVGRLTYPVLQAADILLYRATKVPVGEDQAPHLELAQDLAESFNHHYGPTFPIPQPLMESFPRIRSLSDPRVKMSKSDPSTKGTIFLTDSDDTIARKIRKAVTDSIPEMWYDSEKRPGISNLLCLHAACRGLTLEQAQKETVGLSTAQYKEVVCEAVLECVRGPRECMAQLLAEPAEIERTLQDGEDQARHIANATTELIRTRTCLI</sequence>
<dbReference type="InterPro" id="IPR001412">
    <property type="entry name" value="aa-tRNA-synth_I_CS"/>
</dbReference>
<dbReference type="InterPro" id="IPR002305">
    <property type="entry name" value="aa-tRNA-synth_Ic"/>
</dbReference>
<keyword evidence="8 10" id="KW-0030">Aminoacyl-tRNA synthetase</keyword>
<evidence type="ECO:0000256" key="8">
    <source>
        <dbReference type="ARBA" id="ARBA00023146"/>
    </source>
</evidence>
<protein>
    <recommendedName>
        <fullName evidence="3">tryptophan--tRNA ligase</fullName>
        <ecNumber evidence="3">6.1.1.2</ecNumber>
    </recommendedName>
    <alternativeName>
        <fullName evidence="9">Tryptophanyl-tRNA synthetase</fullName>
    </alternativeName>
</protein>
<dbReference type="EC" id="6.1.1.2" evidence="3"/>
<organism evidence="11 12">
    <name type="scientific">Eptatretus burgeri</name>
    <name type="common">Inshore hagfish</name>
    <dbReference type="NCBI Taxonomy" id="7764"/>
    <lineage>
        <taxon>Eukaryota</taxon>
        <taxon>Metazoa</taxon>
        <taxon>Chordata</taxon>
        <taxon>Craniata</taxon>
        <taxon>Vertebrata</taxon>
        <taxon>Cyclostomata</taxon>
        <taxon>Myxini</taxon>
        <taxon>Myxiniformes</taxon>
        <taxon>Myxinidae</taxon>
        <taxon>Eptatretinae</taxon>
        <taxon>Eptatretus</taxon>
    </lineage>
</organism>
<evidence type="ECO:0000256" key="4">
    <source>
        <dbReference type="ARBA" id="ARBA00022598"/>
    </source>
</evidence>
<dbReference type="Gene3D" id="3.40.50.620">
    <property type="entry name" value="HUPs"/>
    <property type="match status" value="2"/>
</dbReference>
<evidence type="ECO:0000256" key="10">
    <source>
        <dbReference type="RuleBase" id="RU363036"/>
    </source>
</evidence>
<dbReference type="PANTHER" id="PTHR43766">
    <property type="entry name" value="TRYPTOPHAN--TRNA LIGASE, MITOCHONDRIAL"/>
    <property type="match status" value="1"/>
</dbReference>
<dbReference type="InterPro" id="IPR002306">
    <property type="entry name" value="Trp-tRNA-ligase"/>
</dbReference>
<dbReference type="FunFam" id="1.10.240.10:FF:000002">
    <property type="entry name" value="Tryptophan--tRNA ligase"/>
    <property type="match status" value="1"/>
</dbReference>
<evidence type="ECO:0000256" key="5">
    <source>
        <dbReference type="ARBA" id="ARBA00022741"/>
    </source>
</evidence>
<evidence type="ECO:0000256" key="2">
    <source>
        <dbReference type="ARBA" id="ARBA00005594"/>
    </source>
</evidence>
<dbReference type="InterPro" id="IPR014729">
    <property type="entry name" value="Rossmann-like_a/b/a_fold"/>
</dbReference>
<dbReference type="GO" id="GO:0070183">
    <property type="term" value="P:mitochondrial tryptophanyl-tRNA aminoacylation"/>
    <property type="evidence" value="ECO:0007669"/>
    <property type="project" value="TreeGrafter"/>
</dbReference>
<dbReference type="Proteomes" id="UP000694388">
    <property type="component" value="Unplaced"/>
</dbReference>
<dbReference type="Pfam" id="PF00579">
    <property type="entry name" value="tRNA-synt_1b"/>
    <property type="match status" value="2"/>
</dbReference>
<evidence type="ECO:0000256" key="6">
    <source>
        <dbReference type="ARBA" id="ARBA00022840"/>
    </source>
</evidence>
<dbReference type="Gene3D" id="1.10.240.10">
    <property type="entry name" value="Tyrosyl-Transfer RNA Synthetase"/>
    <property type="match status" value="1"/>
</dbReference>
<dbReference type="PRINTS" id="PR01039">
    <property type="entry name" value="TRNASYNTHTRP"/>
</dbReference>
<keyword evidence="12" id="KW-1185">Reference proteome</keyword>
<evidence type="ECO:0000313" key="11">
    <source>
        <dbReference type="Ensembl" id="ENSEBUP00000011197.1"/>
    </source>
</evidence>
<evidence type="ECO:0000256" key="3">
    <source>
        <dbReference type="ARBA" id="ARBA00013161"/>
    </source>
</evidence>
<keyword evidence="6 10" id="KW-0067">ATP-binding</keyword>
<reference evidence="11" key="1">
    <citation type="submission" date="2025-08" db="UniProtKB">
        <authorList>
            <consortium name="Ensembl"/>
        </authorList>
    </citation>
    <scope>IDENTIFICATION</scope>
</reference>
<evidence type="ECO:0000256" key="1">
    <source>
        <dbReference type="ARBA" id="ARBA00004173"/>
    </source>
</evidence>
<dbReference type="SUPFAM" id="SSF52374">
    <property type="entry name" value="Nucleotidylyl transferase"/>
    <property type="match status" value="2"/>
</dbReference>
<name>A0A8C4Q7G1_EPTBU</name>
<keyword evidence="5 10" id="KW-0547">Nucleotide-binding</keyword>
<evidence type="ECO:0000256" key="7">
    <source>
        <dbReference type="ARBA" id="ARBA00022917"/>
    </source>
</evidence>
<dbReference type="InterPro" id="IPR050203">
    <property type="entry name" value="Trp-tRNA_synthetase"/>
</dbReference>
<dbReference type="GO" id="GO:0005524">
    <property type="term" value="F:ATP binding"/>
    <property type="evidence" value="ECO:0007669"/>
    <property type="project" value="UniProtKB-KW"/>
</dbReference>
<keyword evidence="4 10" id="KW-0436">Ligase</keyword>
<comment type="subcellular location">
    <subcellularLocation>
        <location evidence="1">Mitochondrion</location>
    </subcellularLocation>
</comment>